<evidence type="ECO:0008006" key="9">
    <source>
        <dbReference type="Google" id="ProtNLM"/>
    </source>
</evidence>
<feature type="compositionally biased region" description="Low complexity" evidence="5">
    <location>
        <begin position="101"/>
        <end position="115"/>
    </location>
</feature>
<evidence type="ECO:0000256" key="4">
    <source>
        <dbReference type="ARBA" id="ARBA00023136"/>
    </source>
</evidence>
<dbReference type="EMBL" id="MU856973">
    <property type="protein sequence ID" value="KAK4152464.1"/>
    <property type="molecule type" value="Genomic_DNA"/>
</dbReference>
<keyword evidence="4 6" id="KW-0472">Membrane</keyword>
<name>A0AAN6VJV4_9PEZI</name>
<evidence type="ECO:0000256" key="6">
    <source>
        <dbReference type="SAM" id="Phobius"/>
    </source>
</evidence>
<feature type="transmembrane region" description="Helical" evidence="6">
    <location>
        <begin position="282"/>
        <end position="301"/>
    </location>
</feature>
<organism evidence="7 8">
    <name type="scientific">Chaetomidium leptoderma</name>
    <dbReference type="NCBI Taxonomy" id="669021"/>
    <lineage>
        <taxon>Eukaryota</taxon>
        <taxon>Fungi</taxon>
        <taxon>Dikarya</taxon>
        <taxon>Ascomycota</taxon>
        <taxon>Pezizomycotina</taxon>
        <taxon>Sordariomycetes</taxon>
        <taxon>Sordariomycetidae</taxon>
        <taxon>Sordariales</taxon>
        <taxon>Chaetomiaceae</taxon>
        <taxon>Chaetomidium</taxon>
    </lineage>
</organism>
<evidence type="ECO:0000256" key="1">
    <source>
        <dbReference type="ARBA" id="ARBA00004167"/>
    </source>
</evidence>
<feature type="compositionally biased region" description="Low complexity" evidence="5">
    <location>
        <begin position="383"/>
        <end position="397"/>
    </location>
</feature>
<feature type="region of interest" description="Disordered" evidence="5">
    <location>
        <begin position="303"/>
        <end position="406"/>
    </location>
</feature>
<evidence type="ECO:0000313" key="7">
    <source>
        <dbReference type="EMBL" id="KAK4152464.1"/>
    </source>
</evidence>
<evidence type="ECO:0000313" key="8">
    <source>
        <dbReference type="Proteomes" id="UP001302745"/>
    </source>
</evidence>
<dbReference type="GO" id="GO:0016020">
    <property type="term" value="C:membrane"/>
    <property type="evidence" value="ECO:0007669"/>
    <property type="project" value="UniProtKB-SubCell"/>
</dbReference>
<feature type="region of interest" description="Disordered" evidence="5">
    <location>
        <begin position="1"/>
        <end position="75"/>
    </location>
</feature>
<feature type="region of interest" description="Disordered" evidence="5">
    <location>
        <begin position="101"/>
        <end position="137"/>
    </location>
</feature>
<gene>
    <name evidence="7" type="ORF">C8A00DRAFT_34819</name>
</gene>
<sequence>MGPPRHNHKRQRSGQNDSPPPPPPPSSDSPIPSPDPPPQPPPPPPPTPTLGSDPPPKTNVNPPPTTTSPSSTIGTLYVSFPDSTTTTIKTTTTLTTLTTTTLPLPSATSPSSGSSGNDDNDTIFGLGAGAPSDSSSSNNNNFNLVKIGVPSVVGGVVLFVGGFVACWWVFVVRVRRRRREAGEQRERRREKGKGREVVISEEVEGGVGDSGTQGGYCLGERYEELAGRETAVPRDCEHGPERIKQRAPLSQGWAILGFPTSTMAPARIPRNGEIPILKEQEVIMVIFVFFCLVMFWTVYLGDQRSRRPKPPTRSVYGRHGSNDNRSGTPSDTGSSGCKAKGGEQTETTPLLSESTLVGSEILGGSETASPSTKRSDSSMSWPSVVTDGSEGSSSTSTLAEILKRDT</sequence>
<feature type="compositionally biased region" description="Basic residues" evidence="5">
    <location>
        <begin position="1"/>
        <end position="12"/>
    </location>
</feature>
<evidence type="ECO:0000256" key="5">
    <source>
        <dbReference type="SAM" id="MobiDB-lite"/>
    </source>
</evidence>
<keyword evidence="3 6" id="KW-1133">Transmembrane helix</keyword>
<feature type="compositionally biased region" description="Low complexity" evidence="5">
    <location>
        <begin position="345"/>
        <end position="356"/>
    </location>
</feature>
<evidence type="ECO:0000256" key="2">
    <source>
        <dbReference type="ARBA" id="ARBA00022692"/>
    </source>
</evidence>
<keyword evidence="2 6" id="KW-0812">Transmembrane</keyword>
<dbReference type="PANTHER" id="PTHR15549:SF30">
    <property type="entry name" value="MID2 DOMAIN-CONTAINING PROTEIN"/>
    <property type="match status" value="1"/>
</dbReference>
<reference evidence="7" key="2">
    <citation type="submission" date="2023-05" db="EMBL/GenBank/DDBJ databases">
        <authorList>
            <consortium name="Lawrence Berkeley National Laboratory"/>
            <person name="Steindorff A."/>
            <person name="Hensen N."/>
            <person name="Bonometti L."/>
            <person name="Westerberg I."/>
            <person name="Brannstrom I.O."/>
            <person name="Guillou S."/>
            <person name="Cros-Aarteil S."/>
            <person name="Calhoun S."/>
            <person name="Haridas S."/>
            <person name="Kuo A."/>
            <person name="Mondo S."/>
            <person name="Pangilinan J."/>
            <person name="Riley R."/>
            <person name="Labutti K."/>
            <person name="Andreopoulos B."/>
            <person name="Lipzen A."/>
            <person name="Chen C."/>
            <person name="Yanf M."/>
            <person name="Daum C."/>
            <person name="Ng V."/>
            <person name="Clum A."/>
            <person name="Ohm R."/>
            <person name="Martin F."/>
            <person name="Silar P."/>
            <person name="Natvig D."/>
            <person name="Lalanne C."/>
            <person name="Gautier V."/>
            <person name="Ament-Velasquez S.L."/>
            <person name="Kruys A."/>
            <person name="Hutchinson M.I."/>
            <person name="Powell A.J."/>
            <person name="Barry K."/>
            <person name="Miller A.N."/>
            <person name="Grigoriev I.V."/>
            <person name="Debuchy R."/>
            <person name="Gladieux P."/>
            <person name="Thoren M.H."/>
            <person name="Johannesson H."/>
        </authorList>
    </citation>
    <scope>NUCLEOTIDE SEQUENCE</scope>
    <source>
        <strain evidence="7">CBS 538.74</strain>
    </source>
</reference>
<protein>
    <recommendedName>
        <fullName evidence="9">Transmembrane protein</fullName>
    </recommendedName>
</protein>
<feature type="compositionally biased region" description="Polar residues" evidence="5">
    <location>
        <begin position="366"/>
        <end position="381"/>
    </location>
</feature>
<comment type="subcellular location">
    <subcellularLocation>
        <location evidence="1">Membrane</location>
        <topology evidence="1">Single-pass membrane protein</topology>
    </subcellularLocation>
</comment>
<proteinExistence type="predicted"/>
<reference evidence="7" key="1">
    <citation type="journal article" date="2023" name="Mol. Phylogenet. Evol.">
        <title>Genome-scale phylogeny and comparative genomics of the fungal order Sordariales.</title>
        <authorList>
            <person name="Hensen N."/>
            <person name="Bonometti L."/>
            <person name="Westerberg I."/>
            <person name="Brannstrom I.O."/>
            <person name="Guillou S."/>
            <person name="Cros-Aarteil S."/>
            <person name="Calhoun S."/>
            <person name="Haridas S."/>
            <person name="Kuo A."/>
            <person name="Mondo S."/>
            <person name="Pangilinan J."/>
            <person name="Riley R."/>
            <person name="LaButti K."/>
            <person name="Andreopoulos B."/>
            <person name="Lipzen A."/>
            <person name="Chen C."/>
            <person name="Yan M."/>
            <person name="Daum C."/>
            <person name="Ng V."/>
            <person name="Clum A."/>
            <person name="Steindorff A."/>
            <person name="Ohm R.A."/>
            <person name="Martin F."/>
            <person name="Silar P."/>
            <person name="Natvig D.O."/>
            <person name="Lalanne C."/>
            <person name="Gautier V."/>
            <person name="Ament-Velasquez S.L."/>
            <person name="Kruys A."/>
            <person name="Hutchinson M.I."/>
            <person name="Powell A.J."/>
            <person name="Barry K."/>
            <person name="Miller A.N."/>
            <person name="Grigoriev I.V."/>
            <person name="Debuchy R."/>
            <person name="Gladieux P."/>
            <person name="Hiltunen Thoren M."/>
            <person name="Johannesson H."/>
        </authorList>
    </citation>
    <scope>NUCLEOTIDE SEQUENCE</scope>
    <source>
        <strain evidence="7">CBS 538.74</strain>
    </source>
</reference>
<feature type="compositionally biased region" description="Pro residues" evidence="5">
    <location>
        <begin position="18"/>
        <end position="66"/>
    </location>
</feature>
<evidence type="ECO:0000256" key="3">
    <source>
        <dbReference type="ARBA" id="ARBA00022989"/>
    </source>
</evidence>
<keyword evidence="8" id="KW-1185">Reference proteome</keyword>
<accession>A0AAN6VJV4</accession>
<dbReference type="Proteomes" id="UP001302745">
    <property type="component" value="Unassembled WGS sequence"/>
</dbReference>
<dbReference type="PRINTS" id="PR01217">
    <property type="entry name" value="PRICHEXTENSN"/>
</dbReference>
<feature type="transmembrane region" description="Helical" evidence="6">
    <location>
        <begin position="147"/>
        <end position="170"/>
    </location>
</feature>
<dbReference type="AlphaFoldDB" id="A0AAN6VJV4"/>
<comment type="caution">
    <text evidence="7">The sequence shown here is derived from an EMBL/GenBank/DDBJ whole genome shotgun (WGS) entry which is preliminary data.</text>
</comment>
<dbReference type="InterPro" id="IPR051694">
    <property type="entry name" value="Immunoregulatory_rcpt-like"/>
</dbReference>
<dbReference type="PANTHER" id="PTHR15549">
    <property type="entry name" value="PAIRED IMMUNOGLOBULIN-LIKE TYPE 2 RECEPTOR"/>
    <property type="match status" value="1"/>
</dbReference>
<dbReference type="GO" id="GO:0071944">
    <property type="term" value="C:cell periphery"/>
    <property type="evidence" value="ECO:0007669"/>
    <property type="project" value="UniProtKB-ARBA"/>
</dbReference>
<feature type="compositionally biased region" description="Polar residues" evidence="5">
    <location>
        <begin position="323"/>
        <end position="335"/>
    </location>
</feature>